<dbReference type="Pfam" id="PF00575">
    <property type="entry name" value="S1"/>
    <property type="match status" value="1"/>
</dbReference>
<evidence type="ECO:0000313" key="7">
    <source>
        <dbReference type="EMBL" id="HJC88466.1"/>
    </source>
</evidence>
<dbReference type="GO" id="GO:0046872">
    <property type="term" value="F:metal ion binding"/>
    <property type="evidence" value="ECO:0007669"/>
    <property type="project" value="UniProtKB-KW"/>
</dbReference>
<dbReference type="PANTHER" id="PTHR30001">
    <property type="entry name" value="RIBONUCLEASE"/>
    <property type="match status" value="1"/>
</dbReference>
<organism evidence="7 8">
    <name type="scientific">Candidatus Eisenbergiella intestinigallinarum</name>
    <dbReference type="NCBI Taxonomy" id="2838549"/>
    <lineage>
        <taxon>Bacteria</taxon>
        <taxon>Bacillati</taxon>
        <taxon>Bacillota</taxon>
        <taxon>Clostridia</taxon>
        <taxon>Lachnospirales</taxon>
        <taxon>Lachnospiraceae</taxon>
        <taxon>Eisenbergiella</taxon>
    </lineage>
</organism>
<dbReference type="PANTHER" id="PTHR30001:SF0">
    <property type="entry name" value="RIBONUCLEASE G"/>
    <property type="match status" value="1"/>
</dbReference>
<evidence type="ECO:0000256" key="1">
    <source>
        <dbReference type="ARBA" id="ARBA00001946"/>
    </source>
</evidence>
<protein>
    <submittedName>
        <fullName evidence="7">Ribonuclease E/G</fullName>
    </submittedName>
</protein>
<dbReference type="InterPro" id="IPR003029">
    <property type="entry name" value="S1_domain"/>
</dbReference>
<reference evidence="7" key="1">
    <citation type="journal article" date="2021" name="PeerJ">
        <title>Extensive microbial diversity within the chicken gut microbiome revealed by metagenomics and culture.</title>
        <authorList>
            <person name="Gilroy R."/>
            <person name="Ravi A."/>
            <person name="Getino M."/>
            <person name="Pursley I."/>
            <person name="Horton D.L."/>
            <person name="Alikhan N.F."/>
            <person name="Baker D."/>
            <person name="Gharbi K."/>
            <person name="Hall N."/>
            <person name="Watson M."/>
            <person name="Adriaenssens E.M."/>
            <person name="Foster-Nyarko E."/>
            <person name="Jarju S."/>
            <person name="Secka A."/>
            <person name="Antonio M."/>
            <person name="Oren A."/>
            <person name="Chaudhuri R.R."/>
            <person name="La Ragione R."/>
            <person name="Hildebrand F."/>
            <person name="Pallen M.J."/>
        </authorList>
    </citation>
    <scope>NUCLEOTIDE SEQUENCE</scope>
    <source>
        <strain evidence="7">ChiBcec1-1630</strain>
    </source>
</reference>
<comment type="cofactor">
    <cofactor evidence="1">
        <name>Mg(2+)</name>
        <dbReference type="ChEBI" id="CHEBI:18420"/>
    </cofactor>
</comment>
<sequence length="435" mass="48263">MVKEASLPKKSKSVQILLKEKNRILSLLLSDGRLAALSAWPDETGDEGNGALAARLNSIYVGKVMNVAKNINAAFVELTKGQRAFLPLSHMESARILNRKADGRILAGDELLVQVDREAVKTKEPVLTTEISLAGRYAVVFPGKERGRLQFSGKLAEDARLQITEALAAADIREDSLTSRGCSLIVRTNAGELAEEGYAPLIREAQALIRQADELWQTAGMRTCYSCLYRPESGYLTEIRDTPQEEYEEILTDDPALYEQIRAWMEHSCPEALPALRLYQDSAVSLPNLYGLPAKIREACGKRVWLKSGGYLVIEPTEALTVIDVNSGKYTGKKGARDTFRLINREAALEIARQLRLRNLSGIILVDFISMEKKEDEKELLQLLSTELKKDPVKAVLVDMTPLGLVEITRKKVRRSIYEQLSDFSGSGKPDGDSL</sequence>
<dbReference type="InterPro" id="IPR004659">
    <property type="entry name" value="RNase_E/G"/>
</dbReference>
<feature type="domain" description="S1 motif" evidence="6">
    <location>
        <begin position="57"/>
        <end position="130"/>
    </location>
</feature>
<dbReference type="GO" id="GO:0003723">
    <property type="term" value="F:RNA binding"/>
    <property type="evidence" value="ECO:0007669"/>
    <property type="project" value="UniProtKB-KW"/>
</dbReference>
<keyword evidence="5" id="KW-0694">RNA-binding</keyword>
<dbReference type="InterPro" id="IPR019307">
    <property type="entry name" value="RNA-bd_AU-1/RNase_E/G"/>
</dbReference>
<dbReference type="Gene3D" id="2.40.50.140">
    <property type="entry name" value="Nucleic acid-binding proteins"/>
    <property type="match status" value="1"/>
</dbReference>
<keyword evidence="4" id="KW-0460">Magnesium</keyword>
<comment type="caution">
    <text evidence="7">The sequence shown here is derived from an EMBL/GenBank/DDBJ whole genome shotgun (WGS) entry which is preliminary data.</text>
</comment>
<keyword evidence="3" id="KW-0378">Hydrolase</keyword>
<evidence type="ECO:0000256" key="3">
    <source>
        <dbReference type="ARBA" id="ARBA00022801"/>
    </source>
</evidence>
<dbReference type="GO" id="GO:0006364">
    <property type="term" value="P:rRNA processing"/>
    <property type="evidence" value="ECO:0007669"/>
    <property type="project" value="TreeGrafter"/>
</dbReference>
<dbReference type="SMART" id="SM00316">
    <property type="entry name" value="S1"/>
    <property type="match status" value="1"/>
</dbReference>
<dbReference type="Proteomes" id="UP000823922">
    <property type="component" value="Unassembled WGS sequence"/>
</dbReference>
<dbReference type="Pfam" id="PF10150">
    <property type="entry name" value="RNase_E_G"/>
    <property type="match status" value="1"/>
</dbReference>
<evidence type="ECO:0000256" key="2">
    <source>
        <dbReference type="ARBA" id="ARBA00022723"/>
    </source>
</evidence>
<proteinExistence type="predicted"/>
<dbReference type="PROSITE" id="PS50126">
    <property type="entry name" value="S1"/>
    <property type="match status" value="1"/>
</dbReference>
<dbReference type="EMBL" id="DWVS01000274">
    <property type="protein sequence ID" value="HJC88466.1"/>
    <property type="molecule type" value="Genomic_DNA"/>
</dbReference>
<keyword evidence="2" id="KW-0479">Metal-binding</keyword>
<evidence type="ECO:0000313" key="8">
    <source>
        <dbReference type="Proteomes" id="UP000823922"/>
    </source>
</evidence>
<accession>A0A9D2TS25</accession>
<dbReference type="GO" id="GO:0005737">
    <property type="term" value="C:cytoplasm"/>
    <property type="evidence" value="ECO:0007669"/>
    <property type="project" value="TreeGrafter"/>
</dbReference>
<gene>
    <name evidence="7" type="ORF">H9926_10680</name>
</gene>
<dbReference type="GO" id="GO:0004540">
    <property type="term" value="F:RNA nuclease activity"/>
    <property type="evidence" value="ECO:0007669"/>
    <property type="project" value="InterPro"/>
</dbReference>
<evidence type="ECO:0000256" key="5">
    <source>
        <dbReference type="ARBA" id="ARBA00022884"/>
    </source>
</evidence>
<reference evidence="7" key="2">
    <citation type="submission" date="2021-04" db="EMBL/GenBank/DDBJ databases">
        <authorList>
            <person name="Gilroy R."/>
        </authorList>
    </citation>
    <scope>NUCLEOTIDE SEQUENCE</scope>
    <source>
        <strain evidence="7">ChiBcec1-1630</strain>
    </source>
</reference>
<evidence type="ECO:0000256" key="4">
    <source>
        <dbReference type="ARBA" id="ARBA00022842"/>
    </source>
</evidence>
<evidence type="ECO:0000259" key="6">
    <source>
        <dbReference type="PROSITE" id="PS50126"/>
    </source>
</evidence>
<dbReference type="InterPro" id="IPR012340">
    <property type="entry name" value="NA-bd_OB-fold"/>
</dbReference>
<dbReference type="SUPFAM" id="SSF50249">
    <property type="entry name" value="Nucleic acid-binding proteins"/>
    <property type="match status" value="1"/>
</dbReference>
<dbReference type="CDD" id="cd04453">
    <property type="entry name" value="S1_RNase_E"/>
    <property type="match status" value="1"/>
</dbReference>
<name>A0A9D2TS25_9FIRM</name>
<dbReference type="AlphaFoldDB" id="A0A9D2TS25"/>
<dbReference type="GO" id="GO:0016787">
    <property type="term" value="F:hydrolase activity"/>
    <property type="evidence" value="ECO:0007669"/>
    <property type="project" value="UniProtKB-KW"/>
</dbReference>